<dbReference type="GO" id="GO:0000786">
    <property type="term" value="C:nucleosome"/>
    <property type="evidence" value="ECO:0007669"/>
    <property type="project" value="InterPro"/>
</dbReference>
<evidence type="ECO:0000256" key="1">
    <source>
        <dbReference type="ARBA" id="ARBA00004123"/>
    </source>
</evidence>
<dbReference type="InterPro" id="IPR036390">
    <property type="entry name" value="WH_DNA-bd_sf"/>
</dbReference>
<dbReference type="CDD" id="cd15502">
    <property type="entry name" value="PHD_Phf1p_Phf2p_like"/>
    <property type="match status" value="1"/>
</dbReference>
<dbReference type="PROSITE" id="PS01359">
    <property type="entry name" value="ZF_PHD_1"/>
    <property type="match status" value="1"/>
</dbReference>
<dbReference type="InterPro" id="IPR019787">
    <property type="entry name" value="Znf_PHD-finger"/>
</dbReference>
<keyword evidence="14" id="KW-1185">Reference proteome</keyword>
<sequence length="646" mass="74136">MANQPHSPLSIAALTDQRRPSTPDATTPARSPPTADNNQPSFQQHSPKISSPISHRSTSSGPNTRAAEESFPDAASESAAVDEVRFIDDMYDDQRETDDSASGSTSPGMCSTVFEQTSADEQSDHEDDKPEQRTKYGRAINKPEHFSAIQSAASGRKSQKRRTSTAGGGYTGNTQKIFCTICHRGNSPQNNRIVLCDKCDRPFHQQCHMPPIESITLEIEGTTWFCSQCETERESQLVAKYEVDGRDIERETKLAYLLSLPKSFLIDMLFTYERNHPGLKMYPAYLRSEYSRRDSHSQSPPRRPDMLDSNDDNISGYNLDDVPSYEDMIEKALIAIGDPRGSSPRSIWEWMGRNYPLAEAFPRSASQSLQKAVKKGRFFKEGSCYKINPNYVPEPKSRRGARKPSFIGKDGTMIRPSKRMKIQLNEDSAEATEHHQKPSYSRHNSSPSDTRYNTYYSSPRSSASVYNTVNQPIRRLASPLEADDKYRPPIDSDNTGPWRQPEKYMHVDRVRDVEDLNIRDQHRSDKPRDWSLWQKHDDYEHHQRHHREPEPQRREWYGHRDDHENSNDQQQRKNWGSSWSQHGENGSRPTEWLSQRREVSPKPSSARQTSPLPSFAHVYRHDTSQNDHDKAQNAPSHWEYRSQTRI</sequence>
<reference evidence="13" key="1">
    <citation type="submission" date="2020-12" db="EMBL/GenBank/DDBJ databases">
        <title>Metabolic potential, ecology and presence of endohyphal bacteria is reflected in genomic diversity of Mucoromycotina.</title>
        <authorList>
            <person name="Muszewska A."/>
            <person name="Okrasinska A."/>
            <person name="Steczkiewicz K."/>
            <person name="Drgas O."/>
            <person name="Orlowska M."/>
            <person name="Perlinska-Lenart U."/>
            <person name="Aleksandrzak-Piekarczyk T."/>
            <person name="Szatraj K."/>
            <person name="Zielenkiewicz U."/>
            <person name="Pilsyk S."/>
            <person name="Malc E."/>
            <person name="Mieczkowski P."/>
            <person name="Kruszewska J.S."/>
            <person name="Biernat P."/>
            <person name="Pawlowska J."/>
        </authorList>
    </citation>
    <scope>NUCLEOTIDE SEQUENCE</scope>
    <source>
        <strain evidence="13">WA0000051536</strain>
    </source>
</reference>
<evidence type="ECO:0000256" key="7">
    <source>
        <dbReference type="ARBA" id="ARBA00023159"/>
    </source>
</evidence>
<feature type="compositionally biased region" description="Polar residues" evidence="10">
    <location>
        <begin position="567"/>
        <end position="588"/>
    </location>
</feature>
<keyword evidence="6" id="KW-0862">Zinc</keyword>
<feature type="compositionally biased region" description="Polar residues" evidence="10">
    <location>
        <begin position="438"/>
        <end position="471"/>
    </location>
</feature>
<dbReference type="Proteomes" id="UP000612746">
    <property type="component" value="Unassembled WGS sequence"/>
</dbReference>
<dbReference type="GO" id="GO:0003677">
    <property type="term" value="F:DNA binding"/>
    <property type="evidence" value="ECO:0007669"/>
    <property type="project" value="InterPro"/>
</dbReference>
<evidence type="ECO:0000256" key="3">
    <source>
        <dbReference type="ARBA" id="ARBA00022553"/>
    </source>
</evidence>
<dbReference type="GO" id="GO:0006334">
    <property type="term" value="P:nucleosome assembly"/>
    <property type="evidence" value="ECO:0007669"/>
    <property type="project" value="InterPro"/>
</dbReference>
<proteinExistence type="predicted"/>
<evidence type="ECO:0000256" key="10">
    <source>
        <dbReference type="SAM" id="MobiDB-lite"/>
    </source>
</evidence>
<dbReference type="PANTHER" id="PTHR12628:SF10">
    <property type="entry name" value="HOMEOBOX DOMAIN-CONTAINING PROTEIN"/>
    <property type="match status" value="1"/>
</dbReference>
<dbReference type="PROSITE" id="PS50016">
    <property type="entry name" value="ZF_PHD_2"/>
    <property type="match status" value="1"/>
</dbReference>
<name>A0A8H7QCC9_9FUNG</name>
<feature type="compositionally biased region" description="Basic and acidic residues" evidence="10">
    <location>
        <begin position="82"/>
        <end position="98"/>
    </location>
</feature>
<dbReference type="InterPro" id="IPR013083">
    <property type="entry name" value="Znf_RING/FYVE/PHD"/>
</dbReference>
<dbReference type="GO" id="GO:0045814">
    <property type="term" value="P:negative regulation of gene expression, epigenetic"/>
    <property type="evidence" value="ECO:0007669"/>
    <property type="project" value="TreeGrafter"/>
</dbReference>
<dbReference type="PANTHER" id="PTHR12628">
    <property type="entry name" value="POLYCOMB-LIKE TRANSCRIPTION FACTOR"/>
    <property type="match status" value="1"/>
</dbReference>
<evidence type="ECO:0000259" key="12">
    <source>
        <dbReference type="PROSITE" id="PS51504"/>
    </source>
</evidence>
<dbReference type="SUPFAM" id="SSF46785">
    <property type="entry name" value="Winged helix' DNA-binding domain"/>
    <property type="match status" value="1"/>
</dbReference>
<feature type="compositionally biased region" description="Basic and acidic residues" evidence="10">
    <location>
        <begin position="291"/>
        <end position="306"/>
    </location>
</feature>
<evidence type="ECO:0000256" key="8">
    <source>
        <dbReference type="ARBA" id="ARBA00023242"/>
    </source>
</evidence>
<evidence type="ECO:0000313" key="13">
    <source>
        <dbReference type="EMBL" id="KAG2188806.1"/>
    </source>
</evidence>
<evidence type="ECO:0000256" key="2">
    <source>
        <dbReference type="ARBA" id="ARBA00020833"/>
    </source>
</evidence>
<dbReference type="OrthoDB" id="5863171at2759"/>
<dbReference type="SMART" id="SM00249">
    <property type="entry name" value="PHD"/>
    <property type="match status" value="1"/>
</dbReference>
<protein>
    <recommendedName>
        <fullName evidence="2">Histone H1</fullName>
    </recommendedName>
</protein>
<dbReference type="InterPro" id="IPR001965">
    <property type="entry name" value="Znf_PHD"/>
</dbReference>
<feature type="compositionally biased region" description="Basic and acidic residues" evidence="10">
    <location>
        <begin position="539"/>
        <end position="566"/>
    </location>
</feature>
<feature type="region of interest" description="Disordered" evidence="10">
    <location>
        <begin position="291"/>
        <end position="319"/>
    </location>
</feature>
<dbReference type="PROSITE" id="PS51504">
    <property type="entry name" value="H15"/>
    <property type="match status" value="1"/>
</dbReference>
<dbReference type="Pfam" id="PF00628">
    <property type="entry name" value="PHD"/>
    <property type="match status" value="1"/>
</dbReference>
<feature type="compositionally biased region" description="Low complexity" evidence="10">
    <location>
        <begin position="50"/>
        <end position="60"/>
    </location>
</feature>
<dbReference type="InterPro" id="IPR019786">
    <property type="entry name" value="Zinc_finger_PHD-type_CS"/>
</dbReference>
<evidence type="ECO:0000256" key="5">
    <source>
        <dbReference type="ARBA" id="ARBA00022771"/>
    </source>
</evidence>
<keyword evidence="7" id="KW-0010">Activator</keyword>
<dbReference type="GO" id="GO:0005634">
    <property type="term" value="C:nucleus"/>
    <property type="evidence" value="ECO:0007669"/>
    <property type="project" value="UniProtKB-SubCell"/>
</dbReference>
<evidence type="ECO:0000256" key="4">
    <source>
        <dbReference type="ARBA" id="ARBA00022723"/>
    </source>
</evidence>
<dbReference type="SUPFAM" id="SSF57903">
    <property type="entry name" value="FYVE/PHD zinc finger"/>
    <property type="match status" value="1"/>
</dbReference>
<dbReference type="Gene3D" id="1.10.10.10">
    <property type="entry name" value="Winged helix-like DNA-binding domain superfamily/Winged helix DNA-binding domain"/>
    <property type="match status" value="1"/>
</dbReference>
<dbReference type="InterPro" id="IPR011011">
    <property type="entry name" value="Znf_FYVE_PHD"/>
</dbReference>
<accession>A0A8H7QCC9</accession>
<keyword evidence="5 9" id="KW-0863">Zinc-finger</keyword>
<feature type="domain" description="H15" evidence="12">
    <location>
        <begin position="321"/>
        <end position="389"/>
    </location>
</feature>
<keyword evidence="8" id="KW-0539">Nucleus</keyword>
<dbReference type="GO" id="GO:0008270">
    <property type="term" value="F:zinc ion binding"/>
    <property type="evidence" value="ECO:0007669"/>
    <property type="project" value="UniProtKB-KW"/>
</dbReference>
<keyword evidence="4" id="KW-0479">Metal-binding</keyword>
<evidence type="ECO:0000256" key="9">
    <source>
        <dbReference type="PROSITE-ProRule" id="PRU00146"/>
    </source>
</evidence>
<dbReference type="Pfam" id="PF00538">
    <property type="entry name" value="Linker_histone"/>
    <property type="match status" value="1"/>
</dbReference>
<feature type="region of interest" description="Disordered" evidence="10">
    <location>
        <begin position="1"/>
        <end position="169"/>
    </location>
</feature>
<feature type="compositionally biased region" description="Polar residues" evidence="10">
    <location>
        <begin position="23"/>
        <end position="49"/>
    </location>
</feature>
<feature type="compositionally biased region" description="Basic and acidic residues" evidence="10">
    <location>
        <begin position="619"/>
        <end position="631"/>
    </location>
</feature>
<dbReference type="AlphaFoldDB" id="A0A8H7QCC9"/>
<keyword evidence="3" id="KW-0597">Phosphoprotein</keyword>
<dbReference type="InterPro" id="IPR036388">
    <property type="entry name" value="WH-like_DNA-bd_sf"/>
</dbReference>
<dbReference type="EMBL" id="JAEPRA010000001">
    <property type="protein sequence ID" value="KAG2188806.1"/>
    <property type="molecule type" value="Genomic_DNA"/>
</dbReference>
<organism evidence="13 14">
    <name type="scientific">Umbelopsis vinacea</name>
    <dbReference type="NCBI Taxonomy" id="44442"/>
    <lineage>
        <taxon>Eukaryota</taxon>
        <taxon>Fungi</taxon>
        <taxon>Fungi incertae sedis</taxon>
        <taxon>Mucoromycota</taxon>
        <taxon>Mucoromycotina</taxon>
        <taxon>Umbelopsidomycetes</taxon>
        <taxon>Umbelopsidales</taxon>
        <taxon>Umbelopsidaceae</taxon>
        <taxon>Umbelopsis</taxon>
    </lineage>
</organism>
<feature type="region of interest" description="Disordered" evidence="10">
    <location>
        <begin position="390"/>
        <end position="506"/>
    </location>
</feature>
<feature type="domain" description="PHD-type" evidence="11">
    <location>
        <begin position="176"/>
        <end position="232"/>
    </location>
</feature>
<feature type="compositionally biased region" description="Polar residues" evidence="10">
    <location>
        <begin position="602"/>
        <end position="612"/>
    </location>
</feature>
<comment type="caution">
    <text evidence="13">The sequence shown here is derived from an EMBL/GenBank/DDBJ whole genome shotgun (WGS) entry which is preliminary data.</text>
</comment>
<feature type="compositionally biased region" description="Polar residues" evidence="10">
    <location>
        <begin position="100"/>
        <end position="120"/>
    </location>
</feature>
<evidence type="ECO:0000313" key="14">
    <source>
        <dbReference type="Proteomes" id="UP000612746"/>
    </source>
</evidence>
<dbReference type="Gene3D" id="3.30.40.10">
    <property type="entry name" value="Zinc/RING finger domain, C3HC4 (zinc finger)"/>
    <property type="match status" value="1"/>
</dbReference>
<dbReference type="GO" id="GO:0003682">
    <property type="term" value="F:chromatin binding"/>
    <property type="evidence" value="ECO:0007669"/>
    <property type="project" value="TreeGrafter"/>
</dbReference>
<evidence type="ECO:0000256" key="6">
    <source>
        <dbReference type="ARBA" id="ARBA00022833"/>
    </source>
</evidence>
<gene>
    <name evidence="13" type="ORF">INT44_003945</name>
</gene>
<dbReference type="InterPro" id="IPR005818">
    <property type="entry name" value="Histone_H1/H5_H15"/>
</dbReference>
<feature type="region of interest" description="Disordered" evidence="10">
    <location>
        <begin position="539"/>
        <end position="646"/>
    </location>
</feature>
<evidence type="ECO:0000259" key="11">
    <source>
        <dbReference type="PROSITE" id="PS50016"/>
    </source>
</evidence>
<comment type="subcellular location">
    <subcellularLocation>
        <location evidence="1">Nucleus</location>
    </subcellularLocation>
</comment>